<protein>
    <recommendedName>
        <fullName evidence="3">DUF4351 domain-containing protein</fullName>
    </recommendedName>
</protein>
<dbReference type="Proteomes" id="UP000199476">
    <property type="component" value="Unassembled WGS sequence"/>
</dbReference>
<evidence type="ECO:0008006" key="3">
    <source>
        <dbReference type="Google" id="ProtNLM"/>
    </source>
</evidence>
<gene>
    <name evidence="1" type="ORF">SAMN04488692_101174</name>
</gene>
<dbReference type="RefSeq" id="WP_089757733.1">
    <property type="nucleotide sequence ID" value="NZ_FNGO01000001.1"/>
</dbReference>
<proteinExistence type="predicted"/>
<name>A0A1G9HDX8_9FIRM</name>
<dbReference type="AlphaFoldDB" id="A0A1G9HDX8"/>
<dbReference type="EMBL" id="FNGO01000001">
    <property type="protein sequence ID" value="SDL10693.1"/>
    <property type="molecule type" value="Genomic_DNA"/>
</dbReference>
<reference evidence="1 2" key="1">
    <citation type="submission" date="2016-10" db="EMBL/GenBank/DDBJ databases">
        <authorList>
            <person name="de Groot N.N."/>
        </authorList>
    </citation>
    <scope>NUCLEOTIDE SEQUENCE [LARGE SCALE GENOMIC DNA]</scope>
    <source>
        <strain evidence="1 2">SLAS-1</strain>
    </source>
</reference>
<sequence>MKTLADELKEEGFEHGKEKGRIEELRETVEKLLEMRLGELSSDLTDRIGNTPREELVEIRDSIFEIESEEDVEEILHE</sequence>
<keyword evidence="2" id="KW-1185">Reference proteome</keyword>
<evidence type="ECO:0000313" key="2">
    <source>
        <dbReference type="Proteomes" id="UP000199476"/>
    </source>
</evidence>
<evidence type="ECO:0000313" key="1">
    <source>
        <dbReference type="EMBL" id="SDL10693.1"/>
    </source>
</evidence>
<accession>A0A1G9HDX8</accession>
<organism evidence="1 2">
    <name type="scientific">Halarsenatibacter silvermanii</name>
    <dbReference type="NCBI Taxonomy" id="321763"/>
    <lineage>
        <taxon>Bacteria</taxon>
        <taxon>Bacillati</taxon>
        <taxon>Bacillota</taxon>
        <taxon>Clostridia</taxon>
        <taxon>Halanaerobiales</taxon>
        <taxon>Halarsenatibacteraceae</taxon>
        <taxon>Halarsenatibacter</taxon>
    </lineage>
</organism>